<evidence type="ECO:0000256" key="1">
    <source>
        <dbReference type="SAM" id="MobiDB-lite"/>
    </source>
</evidence>
<dbReference type="Pfam" id="PF26013">
    <property type="entry name" value="DUF8004"/>
    <property type="match status" value="1"/>
</dbReference>
<dbReference type="STRING" id="5601.A0A0D2G0J7"/>
<sequence>MRRLQGRVTRDDIRSAGLRRWDGRGRVTTDWINIFHEPELCWPTGDCLVYLREPGQSSRGPAFRVHTDFLRVRGFESLVDRCIVRNSIHATVQCSLPNCSGCDPQETFQELYIPAPHGASLEDVFHHHITTRNFFAWLYNRPLAGRTLGTALAALKARLDIYRPDDSSQNTLEVLSYAENQRYLDFRECVDHALAALFLAEKLQVEDLWVDAFAHCVGMSHRDLRSSIEYAVVSAKAKTLINRARLEMDVRFDRVNKSVVSFFENEVSGSFLGLPQPAREHLDKFRDFLKSVYTEQNGSWPPDKFEEEEVVQQEVYATMFSDFQSLYQHLVDPESSADMVDNDISKTGGVCTLQNIQAFDKKHSYAPLAQPLPRLPEPFERSSTQQPKLQRRLSWNPKLRRKALKNAQRAHDKRALIAASNRDVLLMECPVVRKYSEFEEMTVDDDLGRLSAIEGRKVRWILIYAVLQTFHSISQLPKEVRNISNLTYSLCCRPPTQKPWQEQQLPEVRTLDKRLSQLVPDNSYSHTNLSSSSLGETLTRGRSVKARRRTLPANLPASLLASLPGKTPPGSRPTSLRRLVSRRAQTAADEGPSKRPQFCEIYVEGYGNGLNEIAPDSAENAPAELTAEPELMEKAIKEDAGEPQELQADIVHEMDANHTDSHPPPPPSDDSPTTPPSMSRESSNCSASGTSSSTSEQDDVDPVTPETNAILSLVEILKSTGMSPVPSKLRGDTAGPVLKPRRRSMIVQSTNPDVKIVDMDRYDPDLDSPYVHFNTRTWDMILEPRPMTAPTPRPIAV</sequence>
<evidence type="ECO:0000313" key="3">
    <source>
        <dbReference type="EMBL" id="KIW65639.1"/>
    </source>
</evidence>
<organism evidence="3 4">
    <name type="scientific">Phialophora macrospora</name>
    <dbReference type="NCBI Taxonomy" id="1851006"/>
    <lineage>
        <taxon>Eukaryota</taxon>
        <taxon>Fungi</taxon>
        <taxon>Dikarya</taxon>
        <taxon>Ascomycota</taxon>
        <taxon>Pezizomycotina</taxon>
        <taxon>Eurotiomycetes</taxon>
        <taxon>Chaetothyriomycetidae</taxon>
        <taxon>Chaetothyriales</taxon>
        <taxon>Herpotrichiellaceae</taxon>
        <taxon>Phialophora</taxon>
    </lineage>
</organism>
<feature type="compositionally biased region" description="Low complexity" evidence="1">
    <location>
        <begin position="555"/>
        <end position="564"/>
    </location>
</feature>
<accession>A0A0D2G0J7</accession>
<dbReference type="PANTHER" id="PTHR39601:SF1">
    <property type="entry name" value="CHORIOGENIN HMINOR"/>
    <property type="match status" value="1"/>
</dbReference>
<dbReference type="InterPro" id="IPR058317">
    <property type="entry name" value="DUF8004"/>
</dbReference>
<feature type="compositionally biased region" description="Low complexity" evidence="1">
    <location>
        <begin position="522"/>
        <end position="534"/>
    </location>
</feature>
<gene>
    <name evidence="3" type="ORF">PV04_07881</name>
</gene>
<keyword evidence="4" id="KW-1185">Reference proteome</keyword>
<reference evidence="3 4" key="1">
    <citation type="submission" date="2015-01" db="EMBL/GenBank/DDBJ databases">
        <title>The Genome Sequence of Capronia semiimmersa CBS27337.</title>
        <authorList>
            <consortium name="The Broad Institute Genomics Platform"/>
            <person name="Cuomo C."/>
            <person name="de Hoog S."/>
            <person name="Gorbushina A."/>
            <person name="Stielow B."/>
            <person name="Teixiera M."/>
            <person name="Abouelleil A."/>
            <person name="Chapman S.B."/>
            <person name="Priest M."/>
            <person name="Young S.K."/>
            <person name="Wortman J."/>
            <person name="Nusbaum C."/>
            <person name="Birren B."/>
        </authorList>
    </citation>
    <scope>NUCLEOTIDE SEQUENCE [LARGE SCALE GENOMIC DNA]</scope>
    <source>
        <strain evidence="3 4">CBS 27337</strain>
    </source>
</reference>
<feature type="compositionally biased region" description="Low complexity" evidence="1">
    <location>
        <begin position="682"/>
        <end position="695"/>
    </location>
</feature>
<evidence type="ECO:0000259" key="2">
    <source>
        <dbReference type="Pfam" id="PF26013"/>
    </source>
</evidence>
<dbReference type="Proteomes" id="UP000054266">
    <property type="component" value="Unassembled WGS sequence"/>
</dbReference>
<dbReference type="EMBL" id="KN846960">
    <property type="protein sequence ID" value="KIW65639.1"/>
    <property type="molecule type" value="Genomic_DNA"/>
</dbReference>
<feature type="domain" description="DUF8004" evidence="2">
    <location>
        <begin position="173"/>
        <end position="262"/>
    </location>
</feature>
<dbReference type="HOGENOM" id="CLU_010761_2_0_1"/>
<dbReference type="AlphaFoldDB" id="A0A0D2G0J7"/>
<protein>
    <recommendedName>
        <fullName evidence="2">DUF8004 domain-containing protein</fullName>
    </recommendedName>
</protein>
<name>A0A0D2G0J7_9EURO</name>
<proteinExistence type="predicted"/>
<evidence type="ECO:0000313" key="4">
    <source>
        <dbReference type="Proteomes" id="UP000054266"/>
    </source>
</evidence>
<feature type="compositionally biased region" description="Pro residues" evidence="1">
    <location>
        <begin position="662"/>
        <end position="675"/>
    </location>
</feature>
<feature type="region of interest" description="Disordered" evidence="1">
    <location>
        <begin position="521"/>
        <end position="543"/>
    </location>
</feature>
<feature type="region of interest" description="Disordered" evidence="1">
    <location>
        <begin position="656"/>
        <end position="703"/>
    </location>
</feature>
<dbReference type="PANTHER" id="PTHR39601">
    <property type="entry name" value="CHORIOGENIN HMINOR"/>
    <property type="match status" value="1"/>
</dbReference>
<feature type="region of interest" description="Disordered" evidence="1">
    <location>
        <begin position="555"/>
        <end position="594"/>
    </location>
</feature>